<sequence>MRKHICAFAVISLVSASITFLGSCSTEDDYLYPEETYLDINNQIPRKRNTSGETLGTNPETGWGKIPVNEDECALYALTSLKHDTDLGWYNANTKATDYYYRMYDYAAKNHNYKGGSMKYPTILAVGKQFNLINGMESFASGTNEALMYFNTNANSGKIKMVNLENHTAKFESYNQRKQKVTYSDSKGTHTRPVTVIKSVFYK</sequence>
<reference evidence="2" key="1">
    <citation type="submission" date="2019-11" db="EMBL/GenBank/DDBJ databases">
        <authorList>
            <person name="Feng L."/>
        </authorList>
    </citation>
    <scope>NUCLEOTIDE SEQUENCE</scope>
    <source>
        <strain evidence="2">PclaraLFYP37</strain>
    </source>
</reference>
<protein>
    <submittedName>
        <fullName evidence="2">Uncharacterized protein</fullName>
    </submittedName>
</protein>
<name>A0A6N2YR25_9BACT</name>
<keyword evidence="1" id="KW-0732">Signal</keyword>
<feature type="signal peptide" evidence="1">
    <location>
        <begin position="1"/>
        <end position="21"/>
    </location>
</feature>
<evidence type="ECO:0000313" key="2">
    <source>
        <dbReference type="EMBL" id="VYT68703.1"/>
    </source>
</evidence>
<gene>
    <name evidence="2" type="ORF">PCLFYP37_00869</name>
</gene>
<organism evidence="2">
    <name type="scientific">Paraprevotella clara</name>
    <dbReference type="NCBI Taxonomy" id="454154"/>
    <lineage>
        <taxon>Bacteria</taxon>
        <taxon>Pseudomonadati</taxon>
        <taxon>Bacteroidota</taxon>
        <taxon>Bacteroidia</taxon>
        <taxon>Bacteroidales</taxon>
        <taxon>Prevotellaceae</taxon>
        <taxon>Paraprevotella</taxon>
    </lineage>
</organism>
<dbReference type="PROSITE" id="PS51257">
    <property type="entry name" value="PROKAR_LIPOPROTEIN"/>
    <property type="match status" value="1"/>
</dbReference>
<dbReference type="EMBL" id="CACRUT010000004">
    <property type="protein sequence ID" value="VYT68703.1"/>
    <property type="molecule type" value="Genomic_DNA"/>
</dbReference>
<accession>A0A6N2YR25</accession>
<proteinExistence type="predicted"/>
<evidence type="ECO:0000256" key="1">
    <source>
        <dbReference type="SAM" id="SignalP"/>
    </source>
</evidence>
<dbReference type="RefSeq" id="WP_412441725.1">
    <property type="nucleotide sequence ID" value="NZ_CACRUT010000004.1"/>
</dbReference>
<dbReference type="AlphaFoldDB" id="A0A6N2YR25"/>
<feature type="chain" id="PRO_5026739416" evidence="1">
    <location>
        <begin position="22"/>
        <end position="203"/>
    </location>
</feature>